<protein>
    <submittedName>
        <fullName evidence="2">Uncharacterized protein</fullName>
    </submittedName>
</protein>
<evidence type="ECO:0000313" key="3">
    <source>
        <dbReference type="Proteomes" id="UP000033063"/>
    </source>
</evidence>
<feature type="region of interest" description="Disordered" evidence="1">
    <location>
        <begin position="1"/>
        <end position="51"/>
    </location>
</feature>
<feature type="compositionally biased region" description="Basic and acidic residues" evidence="1">
    <location>
        <begin position="80"/>
        <end position="96"/>
    </location>
</feature>
<dbReference type="PATRIC" id="fig|1434114.4.peg.2082"/>
<evidence type="ECO:0000256" key="1">
    <source>
        <dbReference type="SAM" id="MobiDB-lite"/>
    </source>
</evidence>
<dbReference type="InterPro" id="IPR036866">
    <property type="entry name" value="RibonucZ/Hydroxyglut_hydro"/>
</dbReference>
<dbReference type="Gene3D" id="3.60.15.10">
    <property type="entry name" value="Ribonuclease Z/Hydroxyacylglutathione hydrolase-like"/>
    <property type="match status" value="1"/>
</dbReference>
<dbReference type="SUPFAM" id="SSF56281">
    <property type="entry name" value="Metallo-hydrolase/oxidoreductase"/>
    <property type="match status" value="1"/>
</dbReference>
<dbReference type="Proteomes" id="UP000033063">
    <property type="component" value="Chromosome"/>
</dbReference>
<sequence length="96" mass="10191">MIPQPAIPEKAPTVEQPTPALTTEQTTPSSTAKQPTPPTGQNKPIPAAGGNLTIHFRDVGQGDSILLEHGDDTILIDSGEIGKGDDVSKERRYYVS</sequence>
<proteinExistence type="predicted"/>
<accession>A0A0E3RMJ9</accession>
<organism evidence="2 3">
    <name type="scientific">Methanosarcina mazei LYC</name>
    <dbReference type="NCBI Taxonomy" id="1434114"/>
    <lineage>
        <taxon>Archaea</taxon>
        <taxon>Methanobacteriati</taxon>
        <taxon>Methanobacteriota</taxon>
        <taxon>Stenosarchaea group</taxon>
        <taxon>Methanomicrobia</taxon>
        <taxon>Methanosarcinales</taxon>
        <taxon>Methanosarcinaceae</taxon>
        <taxon>Methanosarcina</taxon>
    </lineage>
</organism>
<reference evidence="2 3" key="1">
    <citation type="submission" date="2014-07" db="EMBL/GenBank/DDBJ databases">
        <title>Methanogenic archaea and the global carbon cycle.</title>
        <authorList>
            <person name="Henriksen J.R."/>
            <person name="Luke J."/>
            <person name="Reinhart S."/>
            <person name="Benedict M.N."/>
            <person name="Youngblut N.D."/>
            <person name="Metcalf M.E."/>
            <person name="Whitaker R.J."/>
            <person name="Metcalf W.W."/>
        </authorList>
    </citation>
    <scope>NUCLEOTIDE SEQUENCE [LARGE SCALE GENOMIC DNA]</scope>
    <source>
        <strain evidence="2 3">LYC</strain>
    </source>
</reference>
<evidence type="ECO:0000313" key="2">
    <source>
        <dbReference type="EMBL" id="AKB68189.1"/>
    </source>
</evidence>
<dbReference type="AlphaFoldDB" id="A0A0E3RMJ9"/>
<dbReference type="HOGENOM" id="CLU_2353242_0_0_2"/>
<feature type="region of interest" description="Disordered" evidence="1">
    <location>
        <begin position="76"/>
        <end position="96"/>
    </location>
</feature>
<dbReference type="EMBL" id="CP009513">
    <property type="protein sequence ID" value="AKB68189.1"/>
    <property type="molecule type" value="Genomic_DNA"/>
</dbReference>
<name>A0A0E3RMJ9_METMZ</name>
<gene>
    <name evidence="2" type="ORF">MSMAL_1646</name>
</gene>
<feature type="compositionally biased region" description="Polar residues" evidence="1">
    <location>
        <begin position="15"/>
        <end position="42"/>
    </location>
</feature>